<dbReference type="EMBL" id="BGPR01001851">
    <property type="protein sequence ID" value="GBM63097.1"/>
    <property type="molecule type" value="Genomic_DNA"/>
</dbReference>
<name>A0A4Y2HCS7_ARAVE</name>
<feature type="non-terminal residue" evidence="1">
    <location>
        <position position="21"/>
    </location>
</feature>
<dbReference type="Proteomes" id="UP000499080">
    <property type="component" value="Unassembled WGS sequence"/>
</dbReference>
<sequence length="21" mass="2026">MLPLRPVEGLTPSCVGSAGAA</sequence>
<keyword evidence="2" id="KW-1185">Reference proteome</keyword>
<evidence type="ECO:0000313" key="2">
    <source>
        <dbReference type="Proteomes" id="UP000499080"/>
    </source>
</evidence>
<comment type="caution">
    <text evidence="1">The sequence shown here is derived from an EMBL/GenBank/DDBJ whole genome shotgun (WGS) entry which is preliminary data.</text>
</comment>
<gene>
    <name evidence="1" type="ORF">AVEN_68548_1</name>
</gene>
<proteinExistence type="predicted"/>
<dbReference type="AlphaFoldDB" id="A0A4Y2HCS7"/>
<evidence type="ECO:0000313" key="1">
    <source>
        <dbReference type="EMBL" id="GBM63097.1"/>
    </source>
</evidence>
<reference evidence="1 2" key="1">
    <citation type="journal article" date="2019" name="Sci. Rep.">
        <title>Orb-weaving spider Araneus ventricosus genome elucidates the spidroin gene catalogue.</title>
        <authorList>
            <person name="Kono N."/>
            <person name="Nakamura H."/>
            <person name="Ohtoshi R."/>
            <person name="Moran D.A.P."/>
            <person name="Shinohara A."/>
            <person name="Yoshida Y."/>
            <person name="Fujiwara M."/>
            <person name="Mori M."/>
            <person name="Tomita M."/>
            <person name="Arakawa K."/>
        </authorList>
    </citation>
    <scope>NUCLEOTIDE SEQUENCE [LARGE SCALE GENOMIC DNA]</scope>
</reference>
<accession>A0A4Y2HCS7</accession>
<protein>
    <submittedName>
        <fullName evidence="1">Uncharacterized protein</fullName>
    </submittedName>
</protein>
<organism evidence="1 2">
    <name type="scientific">Araneus ventricosus</name>
    <name type="common">Orbweaver spider</name>
    <name type="synonym">Epeira ventricosa</name>
    <dbReference type="NCBI Taxonomy" id="182803"/>
    <lineage>
        <taxon>Eukaryota</taxon>
        <taxon>Metazoa</taxon>
        <taxon>Ecdysozoa</taxon>
        <taxon>Arthropoda</taxon>
        <taxon>Chelicerata</taxon>
        <taxon>Arachnida</taxon>
        <taxon>Araneae</taxon>
        <taxon>Araneomorphae</taxon>
        <taxon>Entelegynae</taxon>
        <taxon>Araneoidea</taxon>
        <taxon>Araneidae</taxon>
        <taxon>Araneus</taxon>
    </lineage>
</organism>